<dbReference type="Gene3D" id="3.10.350.10">
    <property type="entry name" value="LysM domain"/>
    <property type="match status" value="1"/>
</dbReference>
<evidence type="ECO:0000256" key="2">
    <source>
        <dbReference type="ARBA" id="ARBA00022771"/>
    </source>
</evidence>
<sequence length="332" mass="36278">MPSGSVTLCSACCATLDLSGSLQVVPSYSEKADAPPVTFGCGHRVCGACVRKRRSLAQSCIVCTGVGDIFGDPQGSTSLNTTHDAAHTLPPKYDPSGAAAADFVLGDDDDDAEESDSNVDLSRGLSLARNAAENEPDDELPPRYDENGDPVNVASEKGTEEAKRSQPQLHYLQPDDTLLGLSMRYGVDGRALCRQNNLPTSTLSTTPQLLHTRQFILLPPDARPSTSLEPLLPPALEKKRLIVRRFQTQTKCTDWAIATAYVDQVFDAREKEAVLVRENRRARGDPEEVEPREGGELEEAVEAYLADERWEREQRNSKGKGRGLFSRPLDVR</sequence>
<proteinExistence type="predicted"/>
<accession>A0A2S5B7F1</accession>
<dbReference type="InterPro" id="IPR036779">
    <property type="entry name" value="LysM_dom_sf"/>
</dbReference>
<keyword evidence="3" id="KW-0862">Zinc</keyword>
<comment type="caution">
    <text evidence="5">The sequence shown here is derived from an EMBL/GenBank/DDBJ whole genome shotgun (WGS) entry which is preliminary data.</text>
</comment>
<reference evidence="5 6" key="1">
    <citation type="journal article" date="2018" name="Front. Microbiol.">
        <title>Prospects for Fungal Bioremediation of Acidic Radioactive Waste Sites: Characterization and Genome Sequence of Rhodotorula taiwanensis MD1149.</title>
        <authorList>
            <person name="Tkavc R."/>
            <person name="Matrosova V.Y."/>
            <person name="Grichenko O.E."/>
            <person name="Gostincar C."/>
            <person name="Volpe R.P."/>
            <person name="Klimenkova P."/>
            <person name="Gaidamakova E.K."/>
            <person name="Zhou C.E."/>
            <person name="Stewart B.J."/>
            <person name="Lyman M.G."/>
            <person name="Malfatti S.A."/>
            <person name="Rubinfeld B."/>
            <person name="Courtot M."/>
            <person name="Singh J."/>
            <person name="Dalgard C.L."/>
            <person name="Hamilton T."/>
            <person name="Frey K.G."/>
            <person name="Gunde-Cimerman N."/>
            <person name="Dugan L."/>
            <person name="Daly M.J."/>
        </authorList>
    </citation>
    <scope>NUCLEOTIDE SEQUENCE [LARGE SCALE GENOMIC DNA]</scope>
    <source>
        <strain evidence="5 6">MD1149</strain>
    </source>
</reference>
<dbReference type="PROSITE" id="PS00518">
    <property type="entry name" value="ZF_RING_1"/>
    <property type="match status" value="1"/>
</dbReference>
<keyword evidence="2" id="KW-0863">Zinc-finger</keyword>
<evidence type="ECO:0000256" key="4">
    <source>
        <dbReference type="SAM" id="MobiDB-lite"/>
    </source>
</evidence>
<dbReference type="GO" id="GO:0008270">
    <property type="term" value="F:zinc ion binding"/>
    <property type="evidence" value="ECO:0007669"/>
    <property type="project" value="UniProtKB-KW"/>
</dbReference>
<feature type="compositionally biased region" description="Acidic residues" evidence="4">
    <location>
        <begin position="105"/>
        <end position="117"/>
    </location>
</feature>
<name>A0A2S5B7F1_9BASI</name>
<dbReference type="AlphaFoldDB" id="A0A2S5B7F1"/>
<evidence type="ECO:0000256" key="1">
    <source>
        <dbReference type="ARBA" id="ARBA00022723"/>
    </source>
</evidence>
<evidence type="ECO:0000313" key="5">
    <source>
        <dbReference type="EMBL" id="POY72696.1"/>
    </source>
</evidence>
<gene>
    <name evidence="5" type="ORF">BMF94_4526</name>
</gene>
<dbReference type="OrthoDB" id="2107166at2759"/>
<feature type="region of interest" description="Disordered" evidence="4">
    <location>
        <begin position="98"/>
        <end position="166"/>
    </location>
</feature>
<feature type="compositionally biased region" description="Basic and acidic residues" evidence="4">
    <location>
        <begin position="279"/>
        <end position="295"/>
    </location>
</feature>
<dbReference type="InterPro" id="IPR017907">
    <property type="entry name" value="Znf_RING_CS"/>
</dbReference>
<evidence type="ECO:0000313" key="6">
    <source>
        <dbReference type="Proteomes" id="UP000237144"/>
    </source>
</evidence>
<dbReference type="Proteomes" id="UP000237144">
    <property type="component" value="Unassembled WGS sequence"/>
</dbReference>
<dbReference type="EMBL" id="PJQD01000048">
    <property type="protein sequence ID" value="POY72696.1"/>
    <property type="molecule type" value="Genomic_DNA"/>
</dbReference>
<evidence type="ECO:0000256" key="3">
    <source>
        <dbReference type="ARBA" id="ARBA00022833"/>
    </source>
</evidence>
<keyword evidence="1" id="KW-0479">Metal-binding</keyword>
<feature type="region of interest" description="Disordered" evidence="4">
    <location>
        <begin position="311"/>
        <end position="332"/>
    </location>
</feature>
<keyword evidence="6" id="KW-1185">Reference proteome</keyword>
<protein>
    <recommendedName>
        <fullName evidence="7">LysM domain-containing protein</fullName>
    </recommendedName>
</protein>
<feature type="region of interest" description="Disordered" evidence="4">
    <location>
        <begin position="279"/>
        <end position="299"/>
    </location>
</feature>
<evidence type="ECO:0008006" key="7">
    <source>
        <dbReference type="Google" id="ProtNLM"/>
    </source>
</evidence>
<organism evidence="5 6">
    <name type="scientific">Rhodotorula taiwanensis</name>
    <dbReference type="NCBI Taxonomy" id="741276"/>
    <lineage>
        <taxon>Eukaryota</taxon>
        <taxon>Fungi</taxon>
        <taxon>Dikarya</taxon>
        <taxon>Basidiomycota</taxon>
        <taxon>Pucciniomycotina</taxon>
        <taxon>Microbotryomycetes</taxon>
        <taxon>Sporidiobolales</taxon>
        <taxon>Sporidiobolaceae</taxon>
        <taxon>Rhodotorula</taxon>
    </lineage>
</organism>